<protein>
    <submittedName>
        <fullName evidence="1">Uncharacterized protein</fullName>
    </submittedName>
</protein>
<reference evidence="1 2" key="1">
    <citation type="submission" date="2021-01" db="EMBL/GenBank/DDBJ databases">
        <title>Adiantum capillus-veneris genome.</title>
        <authorList>
            <person name="Fang Y."/>
            <person name="Liao Q."/>
        </authorList>
    </citation>
    <scope>NUCLEOTIDE SEQUENCE [LARGE SCALE GENOMIC DNA]</scope>
    <source>
        <strain evidence="1">H3</strain>
        <tissue evidence="1">Leaf</tissue>
    </source>
</reference>
<dbReference type="AlphaFoldDB" id="A0A9D4ZP52"/>
<name>A0A9D4ZP52_ADICA</name>
<organism evidence="1 2">
    <name type="scientific">Adiantum capillus-veneris</name>
    <name type="common">Maidenhair fern</name>
    <dbReference type="NCBI Taxonomy" id="13818"/>
    <lineage>
        <taxon>Eukaryota</taxon>
        <taxon>Viridiplantae</taxon>
        <taxon>Streptophyta</taxon>
        <taxon>Embryophyta</taxon>
        <taxon>Tracheophyta</taxon>
        <taxon>Polypodiopsida</taxon>
        <taxon>Polypodiidae</taxon>
        <taxon>Polypodiales</taxon>
        <taxon>Pteridineae</taxon>
        <taxon>Pteridaceae</taxon>
        <taxon>Vittarioideae</taxon>
        <taxon>Adiantum</taxon>
    </lineage>
</organism>
<evidence type="ECO:0000313" key="2">
    <source>
        <dbReference type="Proteomes" id="UP000886520"/>
    </source>
</evidence>
<evidence type="ECO:0000313" key="1">
    <source>
        <dbReference type="EMBL" id="KAI5079975.1"/>
    </source>
</evidence>
<comment type="caution">
    <text evidence="1">The sequence shown here is derived from an EMBL/GenBank/DDBJ whole genome shotgun (WGS) entry which is preliminary data.</text>
</comment>
<dbReference type="EMBL" id="JABFUD020000005">
    <property type="protein sequence ID" value="KAI5079975.1"/>
    <property type="molecule type" value="Genomic_DNA"/>
</dbReference>
<accession>A0A9D4ZP52</accession>
<proteinExistence type="predicted"/>
<dbReference type="Proteomes" id="UP000886520">
    <property type="component" value="Chromosome 5"/>
</dbReference>
<gene>
    <name evidence="1" type="ORF">GOP47_0005454</name>
</gene>
<sequence>MNERNLRTLRACAPLSSLPSHLLQQYIKSLCANKSPTWKISRQSTSSLPLPQHSLASNLNTSIDDLVIEHLEQQCDNRQARPVGIVLLGE</sequence>
<keyword evidence="2" id="KW-1185">Reference proteome</keyword>